<feature type="transmembrane region" description="Helical" evidence="2">
    <location>
        <begin position="20"/>
        <end position="46"/>
    </location>
</feature>
<dbReference type="PANTHER" id="PTHR36305:SF1">
    <property type="entry name" value="PHOSPHATIDYLGLYCEROPHOSPHATASE A"/>
    <property type="match status" value="1"/>
</dbReference>
<dbReference type="CDD" id="cd06971">
    <property type="entry name" value="PgpA"/>
    <property type="match status" value="1"/>
</dbReference>
<comment type="pathway">
    <text evidence="1">Phospholipid metabolism; phosphatidylglycerol biosynthesis; phosphatidylglycerol from CDP-diacylglycerol: step 2/2.</text>
</comment>
<evidence type="ECO:0000259" key="3">
    <source>
        <dbReference type="Pfam" id="PF04608"/>
    </source>
</evidence>
<keyword evidence="2" id="KW-1133">Transmembrane helix</keyword>
<feature type="transmembrane region" description="Helical" evidence="2">
    <location>
        <begin position="93"/>
        <end position="116"/>
    </location>
</feature>
<protein>
    <recommendedName>
        <fullName evidence="1">Phosphatidylglycerophosphatase A</fullName>
        <ecNumber evidence="1">3.1.3.27</ecNumber>
    </recommendedName>
    <alternativeName>
        <fullName evidence="1">Phosphatidylglycerolphosphate phosphatase A</fullName>
    </alternativeName>
</protein>
<keyword evidence="1 2" id="KW-0472">Membrane</keyword>
<dbReference type="InterPro" id="IPR036681">
    <property type="entry name" value="PgpA-like_sf"/>
</dbReference>
<dbReference type="PIRSF" id="PIRSF006162">
    <property type="entry name" value="PgpA"/>
    <property type="match status" value="1"/>
</dbReference>
<evidence type="ECO:0000313" key="4">
    <source>
        <dbReference type="EMBL" id="CAA6827240.1"/>
    </source>
</evidence>
<feature type="domain" description="YutG/PgpA" evidence="3">
    <location>
        <begin position="18"/>
        <end position="155"/>
    </location>
</feature>
<comment type="catalytic activity">
    <reaction evidence="1">
        <text>a 1,2-diacyl-sn-glycero-3-phospho-(1'-sn-glycero-3'-phosphate) + H2O = a 1,2-diacyl-sn-glycero-3-phospho-(1'-sn-glycerol) + phosphate</text>
        <dbReference type="Rhea" id="RHEA:33751"/>
        <dbReference type="ChEBI" id="CHEBI:15377"/>
        <dbReference type="ChEBI" id="CHEBI:43474"/>
        <dbReference type="ChEBI" id="CHEBI:60110"/>
        <dbReference type="ChEBI" id="CHEBI:64716"/>
        <dbReference type="EC" id="3.1.3.27"/>
    </reaction>
</comment>
<dbReference type="EMBL" id="CACVAY010000139">
    <property type="protein sequence ID" value="CAA6827240.1"/>
    <property type="molecule type" value="Genomic_DNA"/>
</dbReference>
<dbReference type="Pfam" id="PF04608">
    <property type="entry name" value="PgpA"/>
    <property type="match status" value="1"/>
</dbReference>
<keyword evidence="1" id="KW-1208">Phospholipid metabolism</keyword>
<evidence type="ECO:0000256" key="1">
    <source>
        <dbReference type="PIRNR" id="PIRNR006162"/>
    </source>
</evidence>
<dbReference type="GO" id="GO:0005886">
    <property type="term" value="C:plasma membrane"/>
    <property type="evidence" value="ECO:0007669"/>
    <property type="project" value="UniProtKB-SubCell"/>
</dbReference>
<dbReference type="GO" id="GO:0006655">
    <property type="term" value="P:phosphatidylglycerol biosynthetic process"/>
    <property type="evidence" value="ECO:0007669"/>
    <property type="project" value="UniProtKB-UniPathway"/>
</dbReference>
<keyword evidence="1" id="KW-0443">Lipid metabolism</keyword>
<accession>A0A6S6UCV5</accession>
<comment type="function">
    <text evidence="1">Lipid phosphatase which dephosphorylates phosphatidylglycerophosphate (PGP) to phosphatidylglycerol (PG).</text>
</comment>
<keyword evidence="1" id="KW-0595">Phospholipid degradation</keyword>
<organism evidence="4">
    <name type="scientific">uncultured Thiotrichaceae bacterium</name>
    <dbReference type="NCBI Taxonomy" id="298394"/>
    <lineage>
        <taxon>Bacteria</taxon>
        <taxon>Pseudomonadati</taxon>
        <taxon>Pseudomonadota</taxon>
        <taxon>Gammaproteobacteria</taxon>
        <taxon>Thiotrichales</taxon>
        <taxon>Thiotrichaceae</taxon>
        <taxon>environmental samples</taxon>
    </lineage>
</organism>
<comment type="subcellular location">
    <subcellularLocation>
        <location evidence="1">Cell inner membrane</location>
        <topology evidence="1">Multi-pass membrane protein</topology>
    </subcellularLocation>
</comment>
<name>A0A6S6UCV5_9GAMM</name>
<keyword evidence="1" id="KW-1003">Cell membrane</keyword>
<feature type="transmembrane region" description="Helical" evidence="2">
    <location>
        <begin position="53"/>
        <end position="73"/>
    </location>
</feature>
<dbReference type="InterPro" id="IPR026037">
    <property type="entry name" value="PgpA"/>
</dbReference>
<keyword evidence="1" id="KW-0442">Lipid degradation</keyword>
<feature type="transmembrane region" description="Helical" evidence="2">
    <location>
        <begin position="137"/>
        <end position="160"/>
    </location>
</feature>
<dbReference type="GO" id="GO:0009395">
    <property type="term" value="P:phospholipid catabolic process"/>
    <property type="evidence" value="ECO:0007669"/>
    <property type="project" value="UniProtKB-KW"/>
</dbReference>
<evidence type="ECO:0000256" key="2">
    <source>
        <dbReference type="SAM" id="Phobius"/>
    </source>
</evidence>
<dbReference type="InterPro" id="IPR007686">
    <property type="entry name" value="YutG/PgpA"/>
</dbReference>
<dbReference type="EC" id="3.1.3.27" evidence="1"/>
<dbReference type="GO" id="GO:0008962">
    <property type="term" value="F:phosphatidylglycerophosphatase activity"/>
    <property type="evidence" value="ECO:0007669"/>
    <property type="project" value="UniProtKB-EC"/>
</dbReference>
<keyword evidence="1" id="KW-0997">Cell inner membrane</keyword>
<keyword evidence="1 4" id="KW-0378">Hydrolase</keyword>
<reference evidence="4" key="1">
    <citation type="submission" date="2020-01" db="EMBL/GenBank/DDBJ databases">
        <authorList>
            <person name="Meier V. D."/>
            <person name="Meier V D."/>
        </authorList>
    </citation>
    <scope>NUCLEOTIDE SEQUENCE</scope>
    <source>
        <strain evidence="4">HLG_WM_MAG_07</strain>
    </source>
</reference>
<dbReference type="UniPathway" id="UPA00084">
    <property type="reaction ID" value="UER00504"/>
</dbReference>
<keyword evidence="1 2" id="KW-0812">Transmembrane</keyword>
<dbReference type="SUPFAM" id="SSF101307">
    <property type="entry name" value="YutG-like"/>
    <property type="match status" value="1"/>
</dbReference>
<gene>
    <name evidence="4" type="ORF">HELGO_WM8371</name>
</gene>
<dbReference type="AlphaFoldDB" id="A0A6S6UCV5"/>
<sequence length="162" mass="17401">MKKTTLCGEVLRSPTHFLAFGFGSGLSPVAPGTLGTLVAIPLFLLMQPLALHWYLLITVVVVLFGIWLCGASAKKLGIHDAPGIVWDEIAGYLITMIAAPQGWIWIILGFVLFRIFDIWKPWPIGLVDSKVEGGLGIMLDDVIAGIFAAIVLQAIAYSGVLA</sequence>
<comment type="cofactor">
    <cofactor evidence="1">
        <name>Mg(2+)</name>
        <dbReference type="ChEBI" id="CHEBI:18420"/>
    </cofactor>
</comment>
<dbReference type="GO" id="GO:0046872">
    <property type="term" value="F:metal ion binding"/>
    <property type="evidence" value="ECO:0007669"/>
    <property type="project" value="UniProtKB-KW"/>
</dbReference>
<dbReference type="PANTHER" id="PTHR36305">
    <property type="entry name" value="PHOSPHATIDYLGLYCEROPHOSPHATASE A"/>
    <property type="match status" value="1"/>
</dbReference>
<keyword evidence="1" id="KW-0479">Metal-binding</keyword>
<proteinExistence type="predicted"/>
<keyword evidence="1" id="KW-0460">Magnesium</keyword>